<keyword evidence="4 7" id="KW-0732">Signal</keyword>
<dbReference type="CDD" id="cd19423">
    <property type="entry name" value="lipocalin_LTBP1-like"/>
    <property type="match status" value="1"/>
</dbReference>
<keyword evidence="3" id="KW-0800">Toxin</keyword>
<feature type="chain" id="PRO_5003159745" evidence="7">
    <location>
        <begin position="17"/>
        <end position="196"/>
    </location>
</feature>
<dbReference type="Gene3D" id="2.40.128.20">
    <property type="match status" value="1"/>
</dbReference>
<keyword evidence="5" id="KW-1199">Hemostasis impairing toxin</keyword>
<sequence>MKTIIAVIFFVVMSYASEQKQKLEYGQGSCKRYGGIADFDPKKFFSGNWSLTHATRSTRVTDSTVCRDYDLKMHDNGTIEAMYGYNENRCGNPYDVHCYGTQNSSRKDEFNFDCHLHNDREEKMDTHIDAYFLATDYDTYCVVYRCVTTTEYFEDNLFILFRPGKTDESYAKILVENYGLTMNDILARKDATCAKS</sequence>
<evidence type="ECO:0000313" key="8">
    <source>
        <dbReference type="EMBL" id="ADN29738.1"/>
    </source>
</evidence>
<dbReference type="Pfam" id="PF03973">
    <property type="entry name" value="Triabin"/>
    <property type="match status" value="1"/>
</dbReference>
<feature type="signal peptide" evidence="7">
    <location>
        <begin position="1"/>
        <end position="16"/>
    </location>
</feature>
<proteinExistence type="evidence at transcript level"/>
<dbReference type="SUPFAM" id="SSF50814">
    <property type="entry name" value="Lipocalins"/>
    <property type="match status" value="1"/>
</dbReference>
<dbReference type="GO" id="GO:0030682">
    <property type="term" value="P:symbiont-mediated perturbation of host defenses"/>
    <property type="evidence" value="ECO:0007669"/>
    <property type="project" value="InterPro"/>
</dbReference>
<dbReference type="GO" id="GO:0005576">
    <property type="term" value="C:extracellular region"/>
    <property type="evidence" value="ECO:0007669"/>
    <property type="project" value="UniProtKB-SubCell"/>
</dbReference>
<name>E2J720_9HEMI</name>
<evidence type="ECO:0000256" key="4">
    <source>
        <dbReference type="ARBA" id="ARBA00022729"/>
    </source>
</evidence>
<dbReference type="AlphaFoldDB" id="E2J720"/>
<comment type="subcellular location">
    <subcellularLocation>
        <location evidence="1">Secreted</location>
    </subcellularLocation>
</comment>
<evidence type="ECO:0000256" key="1">
    <source>
        <dbReference type="ARBA" id="ARBA00004613"/>
    </source>
</evidence>
<accession>E2J720</accession>
<dbReference type="InterPro" id="IPR012674">
    <property type="entry name" value="Calycin"/>
</dbReference>
<reference evidence="8" key="1">
    <citation type="journal article" date="2012" name="Am. J. Trop. Med. Hyg.">
        <title>An insight into the sialotranscriptome of Triatoma matogrossensis, a kissing bug associated with fogo selvagem in South America.</title>
        <authorList>
            <person name="Assumpcao T.C."/>
            <person name="Eaton D.P."/>
            <person name="Pham V.M."/>
            <person name="Francischetti I.M."/>
            <person name="Aoki V."/>
            <person name="Hans-Filho G."/>
            <person name="Rivitti E.A."/>
            <person name="Valenzuela J.G."/>
            <person name="Diaz L.A."/>
            <person name="Ribeiro J.M."/>
        </authorList>
    </citation>
    <scope>NUCLEOTIDE SEQUENCE</scope>
    <source>
        <tissue evidence="8">Salivary gland</tissue>
    </source>
</reference>
<comment type="similarity">
    <text evidence="6">Belongs to the calycin superfamily. Triabin family.</text>
</comment>
<protein>
    <submittedName>
        <fullName evidence="8">Triatin-like salivary lipocalin</fullName>
    </submittedName>
</protein>
<evidence type="ECO:0000256" key="6">
    <source>
        <dbReference type="ARBA" id="ARBA00034121"/>
    </source>
</evidence>
<keyword evidence="2" id="KW-0964">Secreted</keyword>
<dbReference type="EMBL" id="HP429238">
    <property type="protein sequence ID" value="ADN29738.1"/>
    <property type="molecule type" value="mRNA"/>
</dbReference>
<evidence type="ECO:0000256" key="7">
    <source>
        <dbReference type="SAM" id="SignalP"/>
    </source>
</evidence>
<organism evidence="8">
    <name type="scientific">Triatoma matogrossensis</name>
    <dbReference type="NCBI Taxonomy" id="162370"/>
    <lineage>
        <taxon>Eukaryota</taxon>
        <taxon>Metazoa</taxon>
        <taxon>Ecdysozoa</taxon>
        <taxon>Arthropoda</taxon>
        <taxon>Hexapoda</taxon>
        <taxon>Insecta</taxon>
        <taxon>Pterygota</taxon>
        <taxon>Neoptera</taxon>
        <taxon>Paraneoptera</taxon>
        <taxon>Hemiptera</taxon>
        <taxon>Heteroptera</taxon>
        <taxon>Panheteroptera</taxon>
        <taxon>Cimicomorpha</taxon>
        <taxon>Reduviidae</taxon>
        <taxon>Triatominae</taxon>
        <taxon>Triatoma</taxon>
    </lineage>
</organism>
<evidence type="ECO:0000256" key="3">
    <source>
        <dbReference type="ARBA" id="ARBA00022656"/>
    </source>
</evidence>
<evidence type="ECO:0000256" key="2">
    <source>
        <dbReference type="ARBA" id="ARBA00022525"/>
    </source>
</evidence>
<evidence type="ECO:0000256" key="5">
    <source>
        <dbReference type="ARBA" id="ARBA00023240"/>
    </source>
</evidence>
<dbReference type="GO" id="GO:0090729">
    <property type="term" value="F:toxin activity"/>
    <property type="evidence" value="ECO:0007669"/>
    <property type="project" value="UniProtKB-KW"/>
</dbReference>
<dbReference type="InterPro" id="IPR005657">
    <property type="entry name" value="Triabi/Procalin"/>
</dbReference>